<organism evidence="2 3">
    <name type="scientific">Streptomyces globisporus</name>
    <dbReference type="NCBI Taxonomy" id="1908"/>
    <lineage>
        <taxon>Bacteria</taxon>
        <taxon>Bacillati</taxon>
        <taxon>Actinomycetota</taxon>
        <taxon>Actinomycetes</taxon>
        <taxon>Kitasatosporales</taxon>
        <taxon>Streptomycetaceae</taxon>
        <taxon>Streptomyces</taxon>
    </lineage>
</organism>
<reference evidence="2" key="1">
    <citation type="submission" date="2022-03" db="EMBL/GenBank/DDBJ databases">
        <authorList>
            <person name="Leyn A S."/>
        </authorList>
    </citation>
    <scope>NUCLEOTIDE SEQUENCE</scope>
    <source>
        <strain evidence="2">Streptomyces globisporus 4-3</strain>
    </source>
</reference>
<gene>
    <name evidence="2" type="ORF">SGL43_06621</name>
</gene>
<protein>
    <submittedName>
        <fullName evidence="2">Uncharacterized protein</fullName>
    </submittedName>
</protein>
<dbReference type="EMBL" id="CAKXYP010000025">
    <property type="protein sequence ID" value="CAH9419566.1"/>
    <property type="molecule type" value="Genomic_DNA"/>
</dbReference>
<name>A0ABN8VEV2_STRGL</name>
<feature type="compositionally biased region" description="Basic and acidic residues" evidence="1">
    <location>
        <begin position="32"/>
        <end position="42"/>
    </location>
</feature>
<proteinExistence type="predicted"/>
<accession>A0ABN8VEV2</accession>
<keyword evidence="3" id="KW-1185">Reference proteome</keyword>
<dbReference type="Proteomes" id="UP001154015">
    <property type="component" value="Unassembled WGS sequence"/>
</dbReference>
<sequence>MTAAPEDIAAMRADGDLLDYIRSLTGRPPKQRQAEPKPEPKPCYHIRRPGAWPCGTAPTGPTPKPCTDCQPPERTST</sequence>
<comment type="caution">
    <text evidence="2">The sequence shown here is derived from an EMBL/GenBank/DDBJ whole genome shotgun (WGS) entry which is preliminary data.</text>
</comment>
<feature type="region of interest" description="Disordered" evidence="1">
    <location>
        <begin position="25"/>
        <end position="77"/>
    </location>
</feature>
<evidence type="ECO:0000313" key="2">
    <source>
        <dbReference type="EMBL" id="CAH9419566.1"/>
    </source>
</evidence>
<evidence type="ECO:0000256" key="1">
    <source>
        <dbReference type="SAM" id="MobiDB-lite"/>
    </source>
</evidence>
<dbReference type="RefSeq" id="WP_318575532.1">
    <property type="nucleotide sequence ID" value="NZ_CAKXYP010000025.1"/>
</dbReference>
<evidence type="ECO:0000313" key="3">
    <source>
        <dbReference type="Proteomes" id="UP001154015"/>
    </source>
</evidence>